<dbReference type="PANTHER" id="PTHR28264">
    <property type="entry name" value="CYTOCHROME C OXIDASE SUBUNIT 7A"/>
    <property type="match status" value="1"/>
</dbReference>
<reference evidence="7" key="1">
    <citation type="submission" date="2021-03" db="EMBL/GenBank/DDBJ databases">
        <title>Draft genome sequence of rust myrtle Austropuccinia psidii MF-1, a brazilian biotype.</title>
        <authorList>
            <person name="Quecine M.C."/>
            <person name="Pachon D.M.R."/>
            <person name="Bonatelli M.L."/>
            <person name="Correr F.H."/>
            <person name="Franceschini L.M."/>
            <person name="Leite T.F."/>
            <person name="Margarido G.R.A."/>
            <person name="Almeida C.A."/>
            <person name="Ferrarezi J.A."/>
            <person name="Labate C.A."/>
        </authorList>
    </citation>
    <scope>NUCLEOTIDE SEQUENCE</scope>
    <source>
        <strain evidence="7">MF-1</strain>
    </source>
</reference>
<dbReference type="EMBL" id="AVOT02006988">
    <property type="protein sequence ID" value="MBW0482924.1"/>
    <property type="molecule type" value="Genomic_DNA"/>
</dbReference>
<protein>
    <submittedName>
        <fullName evidence="7">Uncharacterized protein</fullName>
    </submittedName>
</protein>
<keyword evidence="3" id="KW-0999">Mitochondrion inner membrane</keyword>
<dbReference type="GO" id="GO:0006123">
    <property type="term" value="P:mitochondrial electron transport, cytochrome c to oxygen"/>
    <property type="evidence" value="ECO:0007669"/>
    <property type="project" value="TreeGrafter"/>
</dbReference>
<sequence>MAQRCWLLPKKSNHHQNNHLHRIHSTFDSTTPLNALPRQISNSIISTAGAYAWWYGHHVPKMNHQQSVYAKIHAARDDKD</sequence>
<evidence type="ECO:0000313" key="7">
    <source>
        <dbReference type="EMBL" id="MBW0482924.1"/>
    </source>
</evidence>
<evidence type="ECO:0000256" key="5">
    <source>
        <dbReference type="ARBA" id="ARBA00023128"/>
    </source>
</evidence>
<keyword evidence="8" id="KW-1185">Reference proteome</keyword>
<dbReference type="Proteomes" id="UP000765509">
    <property type="component" value="Unassembled WGS sequence"/>
</dbReference>
<keyword evidence="4" id="KW-1133">Transmembrane helix</keyword>
<name>A0A9Q3CCZ1_9BASI</name>
<keyword evidence="2" id="KW-0812">Transmembrane</keyword>
<evidence type="ECO:0000256" key="6">
    <source>
        <dbReference type="ARBA" id="ARBA00023136"/>
    </source>
</evidence>
<comment type="caution">
    <text evidence="7">The sequence shown here is derived from an EMBL/GenBank/DDBJ whole genome shotgun (WGS) entry which is preliminary data.</text>
</comment>
<dbReference type="AlphaFoldDB" id="A0A9Q3CCZ1"/>
<proteinExistence type="predicted"/>
<evidence type="ECO:0000256" key="3">
    <source>
        <dbReference type="ARBA" id="ARBA00022792"/>
    </source>
</evidence>
<evidence type="ECO:0000313" key="8">
    <source>
        <dbReference type="Proteomes" id="UP000765509"/>
    </source>
</evidence>
<dbReference type="GO" id="GO:0004129">
    <property type="term" value="F:cytochrome-c oxidase activity"/>
    <property type="evidence" value="ECO:0007669"/>
    <property type="project" value="TreeGrafter"/>
</dbReference>
<keyword evidence="5" id="KW-0496">Mitochondrion</keyword>
<comment type="subcellular location">
    <subcellularLocation>
        <location evidence="1">Mitochondrion inner membrane</location>
    </subcellularLocation>
</comment>
<gene>
    <name evidence="7" type="ORF">O181_022639</name>
</gene>
<evidence type="ECO:0000256" key="2">
    <source>
        <dbReference type="ARBA" id="ARBA00022692"/>
    </source>
</evidence>
<dbReference type="OrthoDB" id="2317211at2759"/>
<evidence type="ECO:0000256" key="4">
    <source>
        <dbReference type="ARBA" id="ARBA00022989"/>
    </source>
</evidence>
<keyword evidence="6" id="KW-0472">Membrane</keyword>
<organism evidence="7 8">
    <name type="scientific">Austropuccinia psidii MF-1</name>
    <dbReference type="NCBI Taxonomy" id="1389203"/>
    <lineage>
        <taxon>Eukaryota</taxon>
        <taxon>Fungi</taxon>
        <taxon>Dikarya</taxon>
        <taxon>Basidiomycota</taxon>
        <taxon>Pucciniomycotina</taxon>
        <taxon>Pucciniomycetes</taxon>
        <taxon>Pucciniales</taxon>
        <taxon>Sphaerophragmiaceae</taxon>
        <taxon>Austropuccinia</taxon>
    </lineage>
</organism>
<dbReference type="GO" id="GO:0005743">
    <property type="term" value="C:mitochondrial inner membrane"/>
    <property type="evidence" value="ECO:0007669"/>
    <property type="project" value="UniProtKB-SubCell"/>
</dbReference>
<dbReference type="PANTHER" id="PTHR28264:SF1">
    <property type="entry name" value="CYTOCHROME C OXIDASE SUBUNIT 6C"/>
    <property type="match status" value="1"/>
</dbReference>
<evidence type="ECO:0000256" key="1">
    <source>
        <dbReference type="ARBA" id="ARBA00004273"/>
    </source>
</evidence>
<accession>A0A9Q3CCZ1</accession>